<evidence type="ECO:0000313" key="3">
    <source>
        <dbReference type="Proteomes" id="UP001501020"/>
    </source>
</evidence>
<dbReference type="CDD" id="cd00093">
    <property type="entry name" value="HTH_XRE"/>
    <property type="match status" value="1"/>
</dbReference>
<dbReference type="InterPro" id="IPR010982">
    <property type="entry name" value="Lambda_DNA-bd_dom_sf"/>
</dbReference>
<comment type="caution">
    <text evidence="2">The sequence shown here is derived from an EMBL/GenBank/DDBJ whole genome shotgun (WGS) entry which is preliminary data.</text>
</comment>
<sequence>MSEKKRVGERLRAARKAHGLTVADLAERFREVASDRVRQRLPSLRDLERTIRGHEAGEHAVGPRYRLLYAAALNTPEESLFGGDAGPREASGDGERLAFAVRNPARLDGTVIDGLAATLANQRRVEDVIGSQAVLGAAQAHLALVMRLLREAPDAHAARLLALASEASQFNGWLSTAVDAHAAAAPLYDQALRLGLQAGDKDLAATALSMRGHLAWASGEYRDMASLSETAAGLATAPGTRAVATQQRGRALALLRDRQGALQAIGRAEDVLAGQGGAADPDGLYFYGAAMLTMQRGLIFGYLEEHTTAADLLTDGIQAMPESIRGSEWVAWYRVKAAAARALAGDPEHAVAELRAAVEVLAATGGTKTPRDIAHVHRILKTRYPKHPSVTDLTGILC</sequence>
<evidence type="ECO:0000313" key="2">
    <source>
        <dbReference type="EMBL" id="GAA2133250.1"/>
    </source>
</evidence>
<dbReference type="RefSeq" id="WP_344265703.1">
    <property type="nucleotide sequence ID" value="NZ_BAAAMR010000019.1"/>
</dbReference>
<feature type="domain" description="HTH cro/C1-type" evidence="1">
    <location>
        <begin position="11"/>
        <end position="28"/>
    </location>
</feature>
<dbReference type="EMBL" id="BAAAMR010000019">
    <property type="protein sequence ID" value="GAA2133250.1"/>
    <property type="molecule type" value="Genomic_DNA"/>
</dbReference>
<organism evidence="2 3">
    <name type="scientific">Actinomadura napierensis</name>
    <dbReference type="NCBI Taxonomy" id="267854"/>
    <lineage>
        <taxon>Bacteria</taxon>
        <taxon>Bacillati</taxon>
        <taxon>Actinomycetota</taxon>
        <taxon>Actinomycetes</taxon>
        <taxon>Streptosporangiales</taxon>
        <taxon>Thermomonosporaceae</taxon>
        <taxon>Actinomadura</taxon>
    </lineage>
</organism>
<dbReference type="InterPro" id="IPR011990">
    <property type="entry name" value="TPR-like_helical_dom_sf"/>
</dbReference>
<dbReference type="PROSITE" id="PS50943">
    <property type="entry name" value="HTH_CROC1"/>
    <property type="match status" value="1"/>
</dbReference>
<dbReference type="SUPFAM" id="SSF48452">
    <property type="entry name" value="TPR-like"/>
    <property type="match status" value="1"/>
</dbReference>
<dbReference type="Proteomes" id="UP001501020">
    <property type="component" value="Unassembled WGS sequence"/>
</dbReference>
<name>A0ABP5KQ42_9ACTN</name>
<accession>A0ABP5KQ42</accession>
<reference evidence="3" key="1">
    <citation type="journal article" date="2019" name="Int. J. Syst. Evol. Microbiol.">
        <title>The Global Catalogue of Microorganisms (GCM) 10K type strain sequencing project: providing services to taxonomists for standard genome sequencing and annotation.</title>
        <authorList>
            <consortium name="The Broad Institute Genomics Platform"/>
            <consortium name="The Broad Institute Genome Sequencing Center for Infectious Disease"/>
            <person name="Wu L."/>
            <person name="Ma J."/>
        </authorList>
    </citation>
    <scope>NUCLEOTIDE SEQUENCE [LARGE SCALE GENOMIC DNA]</scope>
    <source>
        <strain evidence="3">JCM 13850</strain>
    </source>
</reference>
<gene>
    <name evidence="2" type="ORF">GCM10009727_26490</name>
</gene>
<protein>
    <recommendedName>
        <fullName evidence="1">HTH cro/C1-type domain-containing protein</fullName>
    </recommendedName>
</protein>
<dbReference type="InterPro" id="IPR001387">
    <property type="entry name" value="Cro/C1-type_HTH"/>
</dbReference>
<dbReference type="SUPFAM" id="SSF47413">
    <property type="entry name" value="lambda repressor-like DNA-binding domains"/>
    <property type="match status" value="1"/>
</dbReference>
<proteinExistence type="predicted"/>
<keyword evidence="3" id="KW-1185">Reference proteome</keyword>
<dbReference type="Gene3D" id="1.10.260.40">
    <property type="entry name" value="lambda repressor-like DNA-binding domains"/>
    <property type="match status" value="1"/>
</dbReference>
<evidence type="ECO:0000259" key="1">
    <source>
        <dbReference type="PROSITE" id="PS50943"/>
    </source>
</evidence>